<accession>A0A5E4NFU3</accession>
<reference evidence="6 7" key="1">
    <citation type="submission" date="2019-08" db="EMBL/GenBank/DDBJ databases">
        <authorList>
            <person name="Alioto T."/>
            <person name="Alioto T."/>
            <person name="Gomez Garrido J."/>
        </authorList>
    </citation>
    <scope>NUCLEOTIDE SEQUENCE [LARGE SCALE GENOMIC DNA]</scope>
</reference>
<gene>
    <name evidence="6" type="ORF">CINCED_3A007360</name>
</gene>
<dbReference type="PROSITE" id="PS51800">
    <property type="entry name" value="ZF_CHHC_U11_48K"/>
    <property type="match status" value="1"/>
</dbReference>
<evidence type="ECO:0000256" key="2">
    <source>
        <dbReference type="ARBA" id="ARBA00022771"/>
    </source>
</evidence>
<keyword evidence="1" id="KW-0479">Metal-binding</keyword>
<dbReference type="InterPro" id="IPR022776">
    <property type="entry name" value="TRM13/UPF0224_CHHC_Znf_dom"/>
</dbReference>
<keyword evidence="2" id="KW-0863">Zinc-finger</keyword>
<dbReference type="Proteomes" id="UP000325440">
    <property type="component" value="Unassembled WGS sequence"/>
</dbReference>
<dbReference type="EMBL" id="CABPRJ010001968">
    <property type="protein sequence ID" value="VVC42625.1"/>
    <property type="molecule type" value="Genomic_DNA"/>
</dbReference>
<dbReference type="GO" id="GO:0008270">
    <property type="term" value="F:zinc ion binding"/>
    <property type="evidence" value="ECO:0007669"/>
    <property type="project" value="UniProtKB-KW"/>
</dbReference>
<evidence type="ECO:0000256" key="4">
    <source>
        <dbReference type="SAM" id="MobiDB-lite"/>
    </source>
</evidence>
<keyword evidence="3" id="KW-0862">Zinc</keyword>
<sequence>MAPKKFNLHLLKCPDRKPNFKHCFYNDQHVMHKSELEKHEENCPNRILMDQYLYQSKDAKRPNITVSAEPPSQCDEEESWNQPAANKINVIETIKNVPNFMKPNSEMTRSERKKNKKSNGCNINLAYDQYKTINERLTEAAGSSSKSNVNN</sequence>
<organism evidence="6 7">
    <name type="scientific">Cinara cedri</name>
    <dbReference type="NCBI Taxonomy" id="506608"/>
    <lineage>
        <taxon>Eukaryota</taxon>
        <taxon>Metazoa</taxon>
        <taxon>Ecdysozoa</taxon>
        <taxon>Arthropoda</taxon>
        <taxon>Hexapoda</taxon>
        <taxon>Insecta</taxon>
        <taxon>Pterygota</taxon>
        <taxon>Neoptera</taxon>
        <taxon>Paraneoptera</taxon>
        <taxon>Hemiptera</taxon>
        <taxon>Sternorrhyncha</taxon>
        <taxon>Aphidomorpha</taxon>
        <taxon>Aphidoidea</taxon>
        <taxon>Aphididae</taxon>
        <taxon>Lachninae</taxon>
        <taxon>Cinara</taxon>
    </lineage>
</organism>
<evidence type="ECO:0000313" key="6">
    <source>
        <dbReference type="EMBL" id="VVC42625.1"/>
    </source>
</evidence>
<feature type="region of interest" description="Disordered" evidence="4">
    <location>
        <begin position="100"/>
        <end position="120"/>
    </location>
</feature>
<name>A0A5E4NFU3_9HEMI</name>
<dbReference type="OrthoDB" id="5839404at2759"/>
<dbReference type="AlphaFoldDB" id="A0A5E4NFU3"/>
<evidence type="ECO:0000313" key="7">
    <source>
        <dbReference type="Proteomes" id="UP000325440"/>
    </source>
</evidence>
<proteinExistence type="predicted"/>
<evidence type="ECO:0000256" key="1">
    <source>
        <dbReference type="ARBA" id="ARBA00022723"/>
    </source>
</evidence>
<keyword evidence="7" id="KW-1185">Reference proteome</keyword>
<evidence type="ECO:0000259" key="5">
    <source>
        <dbReference type="PROSITE" id="PS51800"/>
    </source>
</evidence>
<evidence type="ECO:0000256" key="3">
    <source>
        <dbReference type="ARBA" id="ARBA00022833"/>
    </source>
</evidence>
<feature type="domain" description="CHHC U11-48K-type" evidence="5">
    <location>
        <begin position="20"/>
        <end position="47"/>
    </location>
</feature>
<protein>
    <submittedName>
        <fullName evidence="6">TRM13/UPF0224 family, U11-48K-like CHHC zinc finger domain</fullName>
    </submittedName>
</protein>